<dbReference type="InterPro" id="IPR032675">
    <property type="entry name" value="LRR_dom_sf"/>
</dbReference>
<dbReference type="InterPro" id="IPR026444">
    <property type="entry name" value="Secre_tail"/>
</dbReference>
<protein>
    <recommendedName>
        <fullName evidence="1">Secretion system C-terminal sorting domain-containing protein</fullName>
    </recommendedName>
</protein>
<feature type="domain" description="Secretion system C-terminal sorting" evidence="1">
    <location>
        <begin position="1548"/>
        <end position="1612"/>
    </location>
</feature>
<evidence type="ECO:0000259" key="1">
    <source>
        <dbReference type="Pfam" id="PF18962"/>
    </source>
</evidence>
<dbReference type="InterPro" id="IPR013320">
    <property type="entry name" value="ConA-like_dom_sf"/>
</dbReference>
<dbReference type="SUPFAM" id="SSF52058">
    <property type="entry name" value="L domain-like"/>
    <property type="match status" value="2"/>
</dbReference>
<gene>
    <name evidence="2" type="ORF">EZS26_002639</name>
</gene>
<dbReference type="EMBL" id="SNRX01000024">
    <property type="protein sequence ID" value="KAA6301185.1"/>
    <property type="molecule type" value="Genomic_DNA"/>
</dbReference>
<evidence type="ECO:0000313" key="3">
    <source>
        <dbReference type="Proteomes" id="UP000324575"/>
    </source>
</evidence>
<evidence type="ECO:0000313" key="2">
    <source>
        <dbReference type="EMBL" id="KAA6301185.1"/>
    </source>
</evidence>
<dbReference type="Pfam" id="PF18962">
    <property type="entry name" value="Por_Secre_tail"/>
    <property type="match status" value="1"/>
</dbReference>
<dbReference type="InterPro" id="IPR053139">
    <property type="entry name" value="Surface_bspA-like"/>
</dbReference>
<dbReference type="GO" id="GO:0004553">
    <property type="term" value="F:hydrolase activity, hydrolyzing O-glycosyl compounds"/>
    <property type="evidence" value="ECO:0007669"/>
    <property type="project" value="UniProtKB-ARBA"/>
</dbReference>
<comment type="caution">
    <text evidence="2">The sequence shown here is derived from an EMBL/GenBank/DDBJ whole genome shotgun (WGS) entry which is preliminary data.</text>
</comment>
<accession>A0A5M8NYQ9</accession>
<dbReference type="Gene3D" id="2.60.120.260">
    <property type="entry name" value="Galactose-binding domain-like"/>
    <property type="match status" value="1"/>
</dbReference>
<dbReference type="PANTHER" id="PTHR45661">
    <property type="entry name" value="SURFACE ANTIGEN"/>
    <property type="match status" value="1"/>
</dbReference>
<dbReference type="PANTHER" id="PTHR45661:SF3">
    <property type="entry name" value="IG-LIKE DOMAIN-CONTAINING PROTEIN"/>
    <property type="match status" value="1"/>
</dbReference>
<name>A0A5M8NYQ9_9BACT</name>
<dbReference type="Pfam" id="PF13306">
    <property type="entry name" value="LRR_5"/>
    <property type="match status" value="3"/>
</dbReference>
<dbReference type="NCBIfam" id="TIGR04183">
    <property type="entry name" value="Por_Secre_tail"/>
    <property type="match status" value="1"/>
</dbReference>
<dbReference type="Proteomes" id="UP000324575">
    <property type="component" value="Unassembled WGS sequence"/>
</dbReference>
<dbReference type="Gene3D" id="3.80.10.10">
    <property type="entry name" value="Ribonuclease Inhibitor"/>
    <property type="match status" value="4"/>
</dbReference>
<dbReference type="SUPFAM" id="SSF49899">
    <property type="entry name" value="Concanavalin A-like lectins/glucanases"/>
    <property type="match status" value="1"/>
</dbReference>
<organism evidence="2 3">
    <name type="scientific">Candidatus Ordinivivax streblomastigis</name>
    <dbReference type="NCBI Taxonomy" id="2540710"/>
    <lineage>
        <taxon>Bacteria</taxon>
        <taxon>Pseudomonadati</taxon>
        <taxon>Bacteroidota</taxon>
        <taxon>Bacteroidia</taxon>
        <taxon>Bacteroidales</taxon>
        <taxon>Candidatus Ordinivivax</taxon>
    </lineage>
</organism>
<sequence length="1613" mass="173471">MLAWASNIGAQTVNSAAGGGLEAAVKTAQPNLSLVTNLTVTGTIDARDFRFIRDSLNTTLVGLDISGTTIEAYSGTDGTDYTPPPMMGAGGGLDTDASYAANEIPIKTFYKMWMTGGFMATRNELKLTNLATLVLPSGITKIGESAFQGASSLQALVIPASVTVLGDKALYETGITSIDLNRVVAVGTSMFTNCRNLISVIFPNTVDTIGNASGFFSGCNKLKSVVFNEPAQITTFPFRMFYSEASSPDSRLDSLKTVTVPSSVIDVSTAFESFLGNAIECHASNTVYYSQDGILYKKEGNSLVSLPKGISSFTIPETMTVIPNNMFEGCINLTSVTVLSQLTEIGNRAFYNCPISSFTFPNTLTKIGDSAFNNTNLTSVAFTDNAALITLGANIFANNTLLTTANLSSLSKLGASMFQSCAALTNITFNQTLPELPSSVFSGCRSLTSVVIPNTVATIGSSAFNTCIALTSVTLPSSLTTLGATVFQNDSLITSFHLGKDFATLTNSNGHAFASTTGVITVDPENPNYLAEDGLLFNKTKTQLLHVPSSLIDRNIVLPQTDSIMAYAFSNLPNRIHTLTLPSNLKFIDNYGLGGAAKLDTLIVKNPVPATCGNVSYALRNRYPENNRHPVVIIPARTKPAYIAAPGWSYYYNNTDAATTPDPFVQVGGFYDLGLGYTNAVSPNGKYVVGDGSTSYVWNNGDAAVTPISGANSAVDVNDNGWVAGSFADPQYIINNTPLTNGGVWRDGKWYSVGLGRYGATTTSTEAYSSLNAIDAAGNVYGMSHQSNNVARVIPFVWNYNAAADNYTTDTLGYATPANANDQGARFLDISSDGTVGSGWISRSIYGGSRMPIIWTSQTNYKVLDEETPGEAKGVSPNGKYIATTKDGKAALYDVEKDTILVFGVNNSSSVSVSDNGFVIGFADRTDNFNDGRQGFIWSERLGFTYLRDFIDKYAAEVQIPDDPFFKFPKNESVFDVPMSISADGLVIAGWSGYGAMSRKGWVLCIADTLKLIDRPHALNANVSIADRNKVVLTWDEPVDYAPYRLDFYYIYRNGEYLDRIEKYEGTTFTDTNAPAGYVNYSVSAVYDYVNTTTYHESTKTEPVTVSVVDSYAIPFVEDFESGSFLTNYWNAAASTTSGWVSFSYSGFSDSRSATFIANGNGQAYSLSLTSKPLDATAKSKVILSFVYRVLNDGSEFLGRKDTIQVEVSQNDGTWTAVESLVINSTKPWTPVTLDLSSAGANKIFQVRFHAVSGDNRNYFNVDIDNVGVSTESSDIAPTGVYAYRFEDETDVHVVYKDITGSYGASHTVGKVTQHVGNDGVPFTIAQKFDSNDLVAYKDKYLTSVNAYVFADNANTTPTALKLAVFVNGVRVEDSSIDSFTGNAWNTFKLNTPIQITGSDEILVGIEVAAHDAANWSVGLDDADVDNTNVKGNLLSYDNGTTWISANQDAQQPMDGNWAIVANIRDEATAGTSDNDAVAIAYNIYRNDALITTLHYWQNFVDSTATGDACYKVEVFRALGGLSPKSEQGCVNVILSGIKDISVESLTVYPNPAKTVVNISQPIENVKIYNTKGSLVLQSTTSKIDISSLAKGIYIFDAKLANGNKAITRVIVE</sequence>
<proteinExistence type="predicted"/>
<dbReference type="InterPro" id="IPR026906">
    <property type="entry name" value="LRR_5"/>
</dbReference>
<dbReference type="GO" id="GO:0005975">
    <property type="term" value="P:carbohydrate metabolic process"/>
    <property type="evidence" value="ECO:0007669"/>
    <property type="project" value="UniProtKB-ARBA"/>
</dbReference>
<reference evidence="2 3" key="1">
    <citation type="submission" date="2019-03" db="EMBL/GenBank/DDBJ databases">
        <title>Single cell metagenomics reveals metabolic interactions within the superorganism composed of flagellate Streblomastix strix and complex community of Bacteroidetes bacteria on its surface.</title>
        <authorList>
            <person name="Treitli S.C."/>
            <person name="Kolisko M."/>
            <person name="Husnik F."/>
            <person name="Keeling P."/>
            <person name="Hampl V."/>
        </authorList>
    </citation>
    <scope>NUCLEOTIDE SEQUENCE [LARGE SCALE GENOMIC DNA]</scope>
    <source>
        <strain evidence="2">St1</strain>
    </source>
</reference>